<dbReference type="InterPro" id="IPR013078">
    <property type="entry name" value="His_Pase_superF_clade-1"/>
</dbReference>
<reference evidence="1 2" key="1">
    <citation type="journal article" date="2019" name="J Genomics">
        <title>The Draft Genome of a Hydrogen-producing Cyanobacterium, Arthrospira platensis NIES-46.</title>
        <authorList>
            <person name="Suzuki S."/>
            <person name="Yamaguchi H."/>
            <person name="Kawachi M."/>
        </authorList>
    </citation>
    <scope>NUCLEOTIDE SEQUENCE [LARGE SCALE GENOMIC DNA]</scope>
    <source>
        <strain evidence="1 2">NIES-46</strain>
    </source>
</reference>
<dbReference type="Pfam" id="PF00300">
    <property type="entry name" value="His_Phos_1"/>
    <property type="match status" value="2"/>
</dbReference>
<name>A0A5M3T9X7_LIMPL</name>
<accession>A0A5M3T9X7</accession>
<gene>
    <name evidence="1" type="ORF">NIES46_22530</name>
</gene>
<dbReference type="CDD" id="cd07067">
    <property type="entry name" value="HP_PGM_like"/>
    <property type="match status" value="2"/>
</dbReference>
<dbReference type="InterPro" id="IPR001345">
    <property type="entry name" value="PG/BPGM_mutase_AS"/>
</dbReference>
<dbReference type="EMBL" id="BIMW01000091">
    <property type="protein sequence ID" value="GCE94199.1"/>
    <property type="molecule type" value="Genomic_DNA"/>
</dbReference>
<dbReference type="RefSeq" id="WP_006619214.1">
    <property type="nucleotide sequence ID" value="NZ_BIMW01000091.1"/>
</dbReference>
<dbReference type="Proteomes" id="UP000326169">
    <property type="component" value="Unassembled WGS sequence"/>
</dbReference>
<dbReference type="GeneID" id="301683102"/>
<comment type="caution">
    <text evidence="1">The sequence shown here is derived from an EMBL/GenBank/DDBJ whole genome shotgun (WGS) entry which is preliminary data.</text>
</comment>
<dbReference type="PROSITE" id="PS00175">
    <property type="entry name" value="PG_MUTASE"/>
    <property type="match status" value="2"/>
</dbReference>
<dbReference type="Gene3D" id="3.40.50.1240">
    <property type="entry name" value="Phosphoglycerate mutase-like"/>
    <property type="match status" value="2"/>
</dbReference>
<dbReference type="SMART" id="SM00855">
    <property type="entry name" value="PGAM"/>
    <property type="match status" value="2"/>
</dbReference>
<proteinExistence type="predicted"/>
<dbReference type="InterPro" id="IPR050275">
    <property type="entry name" value="PGM_Phosphatase"/>
</dbReference>
<dbReference type="PANTHER" id="PTHR48100">
    <property type="entry name" value="BROAD-SPECIFICITY PHOSPHATASE YOR283W-RELATED"/>
    <property type="match status" value="1"/>
</dbReference>
<evidence type="ECO:0000313" key="1">
    <source>
        <dbReference type="EMBL" id="GCE94199.1"/>
    </source>
</evidence>
<dbReference type="InterPro" id="IPR029033">
    <property type="entry name" value="His_PPase_superfam"/>
</dbReference>
<sequence>MTTRVILVRHGQSTYNAQKRIQGRLDDSVLTDQGRVDATCVAQALQGLRFDAIYHSPLQRAQQTAQLIRARVGAAPPLQPTDLLMEIDLPLWAGLPRQEVRDRFPQDYQCWQQSPHEFFMVLESGHKHFPVLALFEQAQQFWRHILSHHPNQTILVVAHNGINRSLIATALGVQPQFYQSIQQSNCGISIINIGDVTPGELPKPAAVQLESMNLTSHVGDKLPSLRPEHRGPRLLLVRHGETEWNRKGQFQGQIDIPLNDNGRLQARQAADFLQDIKIDFAITSPMARPRETAEIILEHHRDIELQFEDNFREISHGLWEGKFESEIEQDYPGLLNQWKTAPETVQMPEGENLNQVGERVAKGWENILNKYDSQSVTGLVVAHDAVNKALLCQLLGLSPEHFWNFKQGNGSVTVIDYPHGAKGEPVLQTMNITTHLSGSILDKTAAGAL</sequence>
<evidence type="ECO:0000313" key="2">
    <source>
        <dbReference type="Proteomes" id="UP000326169"/>
    </source>
</evidence>
<protein>
    <submittedName>
        <fullName evidence="1">Phosphoglycerate mutase</fullName>
    </submittedName>
</protein>
<dbReference type="SUPFAM" id="SSF53254">
    <property type="entry name" value="Phosphoglycerate mutase-like"/>
    <property type="match status" value="2"/>
</dbReference>
<dbReference type="PANTHER" id="PTHR48100:SF10">
    <property type="entry name" value="2-CARBOXY-D-ARABINITOL-1-PHOSPHATASE-RELATED"/>
    <property type="match status" value="1"/>
</dbReference>
<keyword evidence="2" id="KW-1185">Reference proteome</keyword>
<organism evidence="1 2">
    <name type="scientific">Limnospira platensis NIES-46</name>
    <dbReference type="NCBI Taxonomy" id="1236695"/>
    <lineage>
        <taxon>Bacteria</taxon>
        <taxon>Bacillati</taxon>
        <taxon>Cyanobacteriota</taxon>
        <taxon>Cyanophyceae</taxon>
        <taxon>Oscillatoriophycideae</taxon>
        <taxon>Oscillatoriales</taxon>
        <taxon>Sirenicapillariaceae</taxon>
        <taxon>Limnospira</taxon>
    </lineage>
</organism>